<dbReference type="Proteomes" id="UP000695000">
    <property type="component" value="Unplaced"/>
</dbReference>
<sequence length="215" mass="24994">MDTAKKSKAHSHFLVSYEKNSFTYYSIIKSSEVISPRKFSFKEPVYVRLPDVIALCKILMTSNDVTELMSIVVNMEKHYHAVVERFEAKKREIQEARNEPSIRQDEDRIITFGPNGTKISAVHMSRIYWNDYKAATCNLLYAVFTEETLATHTLTGRIRPKPQLDPKKVEDISAIVKEKCGVRILEVHEVIAKRCNALHMKYLRRMEKLDQENDQ</sequence>
<dbReference type="Gene3D" id="1.10.10.2590">
    <property type="entry name" value="BEN domain"/>
    <property type="match status" value="1"/>
</dbReference>
<dbReference type="PROSITE" id="PS51457">
    <property type="entry name" value="BEN"/>
    <property type="match status" value="1"/>
</dbReference>
<evidence type="ECO:0000313" key="3">
    <source>
        <dbReference type="RefSeq" id="XP_017779475.1"/>
    </source>
</evidence>
<reference evidence="3" key="1">
    <citation type="submission" date="2025-08" db="UniProtKB">
        <authorList>
            <consortium name="RefSeq"/>
        </authorList>
    </citation>
    <scope>IDENTIFICATION</scope>
    <source>
        <tissue evidence="3">Whole Larva</tissue>
    </source>
</reference>
<protein>
    <submittedName>
        <fullName evidence="3">Uncharacterized protein LOC108564829</fullName>
    </submittedName>
</protein>
<dbReference type="InterPro" id="IPR018379">
    <property type="entry name" value="BEN_domain"/>
</dbReference>
<feature type="domain" description="BEN" evidence="1">
    <location>
        <begin position="114"/>
        <end position="210"/>
    </location>
</feature>
<proteinExistence type="predicted"/>
<evidence type="ECO:0000313" key="2">
    <source>
        <dbReference type="Proteomes" id="UP000695000"/>
    </source>
</evidence>
<dbReference type="RefSeq" id="XP_017779475.1">
    <property type="nucleotide sequence ID" value="XM_017923986.1"/>
</dbReference>
<organism evidence="2 3">
    <name type="scientific">Nicrophorus vespilloides</name>
    <name type="common">Boreal carrion beetle</name>
    <dbReference type="NCBI Taxonomy" id="110193"/>
    <lineage>
        <taxon>Eukaryota</taxon>
        <taxon>Metazoa</taxon>
        <taxon>Ecdysozoa</taxon>
        <taxon>Arthropoda</taxon>
        <taxon>Hexapoda</taxon>
        <taxon>Insecta</taxon>
        <taxon>Pterygota</taxon>
        <taxon>Neoptera</taxon>
        <taxon>Endopterygota</taxon>
        <taxon>Coleoptera</taxon>
        <taxon>Polyphaga</taxon>
        <taxon>Staphyliniformia</taxon>
        <taxon>Silphidae</taxon>
        <taxon>Nicrophorinae</taxon>
        <taxon>Nicrophorus</taxon>
    </lineage>
</organism>
<name>A0ABM1MY25_NICVS</name>
<gene>
    <name evidence="3" type="primary">LOC108564829</name>
</gene>
<accession>A0ABM1MY25</accession>
<dbReference type="GeneID" id="108564829"/>
<evidence type="ECO:0000259" key="1">
    <source>
        <dbReference type="PROSITE" id="PS51457"/>
    </source>
</evidence>
<dbReference type="SMART" id="SM01025">
    <property type="entry name" value="BEN"/>
    <property type="match status" value="1"/>
</dbReference>
<dbReference type="Pfam" id="PF10523">
    <property type="entry name" value="BEN"/>
    <property type="match status" value="1"/>
</dbReference>
<keyword evidence="2" id="KW-1185">Reference proteome</keyword>